<sequence>MIGTSTIEYIILRACILFLHNIAPTSLLYSALFLVSFLLDQNPHTYRLPFPIEVWLLSEAAFYTIVFLPYERYLQRAAIHPEPLSQEERAKLFARCNINVSDPEKYIRQWLLGAKVNDIKRENVKEFIRWAFWNAGDVLQRDEDEVEDYVRALEKLLGRSIPHGKGSAKSLRLTLDKVNCSHRSLFWYLCVSVVDTITFCSLLYNGFHFHRTSLACFVELFPFQPLTLVSGYESPVKHLTYWYRPHTSKTRLPILFIHGIGIGLYPYTNFLRELNTRGGEGCDGDVGIIAIEIMPISSRITHSALEKDVMVREIQTIIRHHGWAKFTLVSHSYGSIISTHLLKSPLTAPAIGNVVLIDPVSFLLHLPDVAYNFAARQPVYANEHLLWYFGSKDIGVAHTLARRFFWSENIIWKEDLGLEVEQWEEGRKVTVVFGGKDILVDTNTVGRYLIDASFEGPQISDKAIRMASEIKTAIVSGLVSVGGEEWKTRPWIGSGLEVLWFEQLDHGQVFELERTRRPIIKVIRVYTQARSSS</sequence>
<keyword evidence="1" id="KW-0472">Membrane</keyword>
<dbReference type="Proteomes" id="UP000184330">
    <property type="component" value="Unassembled WGS sequence"/>
</dbReference>
<feature type="transmembrane region" description="Helical" evidence="1">
    <location>
        <begin position="12"/>
        <end position="38"/>
    </location>
</feature>
<dbReference type="AlphaFoldDB" id="A0A1L7WBL4"/>
<organism evidence="3 4">
    <name type="scientific">Phialocephala subalpina</name>
    <dbReference type="NCBI Taxonomy" id="576137"/>
    <lineage>
        <taxon>Eukaryota</taxon>
        <taxon>Fungi</taxon>
        <taxon>Dikarya</taxon>
        <taxon>Ascomycota</taxon>
        <taxon>Pezizomycotina</taxon>
        <taxon>Leotiomycetes</taxon>
        <taxon>Helotiales</taxon>
        <taxon>Mollisiaceae</taxon>
        <taxon>Phialocephala</taxon>
        <taxon>Phialocephala fortinii species complex</taxon>
    </lineage>
</organism>
<dbReference type="InterPro" id="IPR029058">
    <property type="entry name" value="AB_hydrolase_fold"/>
</dbReference>
<feature type="domain" description="AB hydrolase-1" evidence="2">
    <location>
        <begin position="253"/>
        <end position="378"/>
    </location>
</feature>
<dbReference type="Pfam" id="PF00561">
    <property type="entry name" value="Abhydrolase_1"/>
    <property type="match status" value="1"/>
</dbReference>
<dbReference type="EMBL" id="FJOG01000001">
    <property type="protein sequence ID" value="CZR50177.1"/>
    <property type="molecule type" value="Genomic_DNA"/>
</dbReference>
<dbReference type="STRING" id="576137.A0A1L7WBL4"/>
<dbReference type="PANTHER" id="PTHR37471">
    <property type="entry name" value="UNNAMED PRODUCT"/>
    <property type="match status" value="1"/>
</dbReference>
<keyword evidence="1" id="KW-1133">Transmembrane helix</keyword>
<feature type="transmembrane region" description="Helical" evidence="1">
    <location>
        <begin position="185"/>
        <end position="207"/>
    </location>
</feature>
<dbReference type="Gene3D" id="3.40.50.1820">
    <property type="entry name" value="alpha/beta hydrolase"/>
    <property type="match status" value="1"/>
</dbReference>
<keyword evidence="1" id="KW-0812">Transmembrane</keyword>
<evidence type="ECO:0000256" key="1">
    <source>
        <dbReference type="SAM" id="Phobius"/>
    </source>
</evidence>
<proteinExistence type="predicted"/>
<dbReference type="InterPro" id="IPR000073">
    <property type="entry name" value="AB_hydrolase_1"/>
</dbReference>
<gene>
    <name evidence="3" type="ORF">PAC_00049</name>
</gene>
<protein>
    <recommendedName>
        <fullName evidence="2">AB hydrolase-1 domain-containing protein</fullName>
    </recommendedName>
</protein>
<dbReference type="SUPFAM" id="SSF53474">
    <property type="entry name" value="alpha/beta-Hydrolases"/>
    <property type="match status" value="1"/>
</dbReference>
<accession>A0A1L7WBL4</accession>
<evidence type="ECO:0000313" key="3">
    <source>
        <dbReference type="EMBL" id="CZR50177.1"/>
    </source>
</evidence>
<feature type="transmembrane region" description="Helical" evidence="1">
    <location>
        <begin position="50"/>
        <end position="70"/>
    </location>
</feature>
<dbReference type="PANTHER" id="PTHR37471:SF1">
    <property type="entry name" value="AB HYDROLASE-1 DOMAIN-CONTAINING PROTEIN"/>
    <property type="match status" value="1"/>
</dbReference>
<evidence type="ECO:0000313" key="4">
    <source>
        <dbReference type="Proteomes" id="UP000184330"/>
    </source>
</evidence>
<keyword evidence="4" id="KW-1185">Reference proteome</keyword>
<name>A0A1L7WBL4_9HELO</name>
<evidence type="ECO:0000259" key="2">
    <source>
        <dbReference type="Pfam" id="PF00561"/>
    </source>
</evidence>
<dbReference type="OrthoDB" id="6431331at2759"/>
<reference evidence="3 4" key="1">
    <citation type="submission" date="2016-03" db="EMBL/GenBank/DDBJ databases">
        <authorList>
            <person name="Ploux O."/>
        </authorList>
    </citation>
    <scope>NUCLEOTIDE SEQUENCE [LARGE SCALE GENOMIC DNA]</scope>
    <source>
        <strain evidence="3 4">UAMH 11012</strain>
    </source>
</reference>